<organism evidence="2 3">
    <name type="scientific">Sphingomonas abaci</name>
    <dbReference type="NCBI Taxonomy" id="237611"/>
    <lineage>
        <taxon>Bacteria</taxon>
        <taxon>Pseudomonadati</taxon>
        <taxon>Pseudomonadota</taxon>
        <taxon>Alphaproteobacteria</taxon>
        <taxon>Sphingomonadales</taxon>
        <taxon>Sphingomonadaceae</taxon>
        <taxon>Sphingomonas</taxon>
    </lineage>
</organism>
<protein>
    <recommendedName>
        <fullName evidence="4">Transporter</fullName>
    </recommendedName>
</protein>
<dbReference type="EMBL" id="JACHNY010000008">
    <property type="protein sequence ID" value="MBB4619245.1"/>
    <property type="molecule type" value="Genomic_DNA"/>
</dbReference>
<evidence type="ECO:0000256" key="1">
    <source>
        <dbReference type="SAM" id="SignalP"/>
    </source>
</evidence>
<evidence type="ECO:0008006" key="4">
    <source>
        <dbReference type="Google" id="ProtNLM"/>
    </source>
</evidence>
<feature type="chain" id="PRO_5030508664" description="Transporter" evidence="1">
    <location>
        <begin position="29"/>
        <end position="302"/>
    </location>
</feature>
<feature type="signal peptide" evidence="1">
    <location>
        <begin position="1"/>
        <end position="28"/>
    </location>
</feature>
<accession>A0A7W7AN75</accession>
<keyword evidence="3" id="KW-1185">Reference proteome</keyword>
<dbReference type="RefSeq" id="WP_066667187.1">
    <property type="nucleotide sequence ID" value="NZ_JACHNY010000008.1"/>
</dbReference>
<keyword evidence="1" id="KW-0732">Signal</keyword>
<reference evidence="2 3" key="1">
    <citation type="submission" date="2020-08" db="EMBL/GenBank/DDBJ databases">
        <title>Genomic Encyclopedia of Type Strains, Phase IV (KMG-IV): sequencing the most valuable type-strain genomes for metagenomic binning, comparative biology and taxonomic classification.</title>
        <authorList>
            <person name="Goeker M."/>
        </authorList>
    </citation>
    <scope>NUCLEOTIDE SEQUENCE [LARGE SCALE GENOMIC DNA]</scope>
    <source>
        <strain evidence="2 3">DSM 15867</strain>
    </source>
</reference>
<gene>
    <name evidence="2" type="ORF">GGQ96_003398</name>
</gene>
<name>A0A7W7AN75_9SPHN</name>
<sequence length="302" mass="32876">MPISATIRGVLATSAALLGFAAAIPVQAQTAVDPGDYTALPPGTDLALVYGQFINRDKLKLPGGGELKDDTNLNTSVALLRYVHFTKLGPFVVDPQIIVPVGSVHDARVGGQNLGSSTGIGDVLVFATIWFVNKPSDNYSTYLGFSPIVGIPTGTYDRNKAVNFGNNRWSFDPQIGFIQGLGKNVTLDLYGDVNFFTVNNDVGALSQRLTKKPVYHVQSWLRYALPDKKTTIAIGTASMWGGKEHLDGVYTGQRSERQQIRLAIQKFVAPKWQLELIGGRDVQSREGFNEAARIQVRVLKIL</sequence>
<comment type="caution">
    <text evidence="2">The sequence shown here is derived from an EMBL/GenBank/DDBJ whole genome shotgun (WGS) entry which is preliminary data.</text>
</comment>
<dbReference type="AlphaFoldDB" id="A0A7W7AN75"/>
<dbReference type="InterPro" id="IPR025737">
    <property type="entry name" value="FApF"/>
</dbReference>
<dbReference type="Pfam" id="PF13557">
    <property type="entry name" value="Phenol_MetA_deg"/>
    <property type="match status" value="1"/>
</dbReference>
<proteinExistence type="predicted"/>
<evidence type="ECO:0000313" key="3">
    <source>
        <dbReference type="Proteomes" id="UP000574769"/>
    </source>
</evidence>
<evidence type="ECO:0000313" key="2">
    <source>
        <dbReference type="EMBL" id="MBB4619245.1"/>
    </source>
</evidence>
<dbReference type="Proteomes" id="UP000574769">
    <property type="component" value="Unassembled WGS sequence"/>
</dbReference>